<feature type="compositionally biased region" description="Basic and acidic residues" evidence="1">
    <location>
        <begin position="355"/>
        <end position="380"/>
    </location>
</feature>
<feature type="non-terminal residue" evidence="3">
    <location>
        <position position="393"/>
    </location>
</feature>
<dbReference type="Proteomes" id="UP001177023">
    <property type="component" value="Unassembled WGS sequence"/>
</dbReference>
<dbReference type="InterPro" id="IPR011009">
    <property type="entry name" value="Kinase-like_dom_sf"/>
</dbReference>
<dbReference type="AlphaFoldDB" id="A0AA36D6Q9"/>
<evidence type="ECO:0000313" key="4">
    <source>
        <dbReference type="Proteomes" id="UP001177023"/>
    </source>
</evidence>
<dbReference type="PANTHER" id="PTHR11909">
    <property type="entry name" value="CASEIN KINASE-RELATED"/>
    <property type="match status" value="1"/>
</dbReference>
<dbReference type="InterPro" id="IPR050235">
    <property type="entry name" value="CK1_Ser-Thr_kinase"/>
</dbReference>
<dbReference type="SUPFAM" id="SSF56112">
    <property type="entry name" value="Protein kinase-like (PK-like)"/>
    <property type="match status" value="1"/>
</dbReference>
<name>A0AA36D6Q9_9BILA</name>
<accession>A0AA36D6Q9</accession>
<dbReference type="GO" id="GO:0005524">
    <property type="term" value="F:ATP binding"/>
    <property type="evidence" value="ECO:0007669"/>
    <property type="project" value="InterPro"/>
</dbReference>
<dbReference type="Gene3D" id="1.10.510.10">
    <property type="entry name" value="Transferase(Phosphotransferase) domain 1"/>
    <property type="match status" value="1"/>
</dbReference>
<feature type="region of interest" description="Disordered" evidence="1">
    <location>
        <begin position="248"/>
        <end position="393"/>
    </location>
</feature>
<comment type="caution">
    <text evidence="3">The sequence shown here is derived from an EMBL/GenBank/DDBJ whole genome shotgun (WGS) entry which is preliminary data.</text>
</comment>
<gene>
    <name evidence="3" type="ORF">MSPICULIGERA_LOCUS19911</name>
</gene>
<keyword evidence="4" id="KW-1185">Reference proteome</keyword>
<protein>
    <recommendedName>
        <fullName evidence="2">Protein kinase domain-containing protein</fullName>
    </recommendedName>
</protein>
<dbReference type="InterPro" id="IPR000719">
    <property type="entry name" value="Prot_kinase_dom"/>
</dbReference>
<dbReference type="GO" id="GO:0004672">
    <property type="term" value="F:protein kinase activity"/>
    <property type="evidence" value="ECO:0007669"/>
    <property type="project" value="InterPro"/>
</dbReference>
<proteinExistence type="predicted"/>
<sequence>MPDGSLKNYNHELLKSGLVLKTDQGDRFKIGKPIAYGRFGDVYSVDGKPGGPTIAIRTELPDLPEEYAQMETIENILSLAQKERKAWKEHLPVLYGKGAKPLPFLVLEAYPLRLDEVISTIVSKNQALDRESVCFIGLHTLRAIQELHRLDYVHRDIRPAVFRFRNPKATPSGIILASLGFCKPKIKPGSGGKYKVNQIPPRTRASATTTKYWSMRMEEGADDYFYNDDLISWVFMFADLWSPGSLPWEMTNDQQQGDAEPNAAIAPTGKPSKERTMTIDVDKPTTQHGPDNRSGKHRRRRPPAERTEADSVRRALKTTEEPSEDAAVPARARFMSREIASEGRKKKNKHGSRAGSREATKEVKEKETTKESRKEKEKEIPTMTCEASNMKKI</sequence>
<evidence type="ECO:0000313" key="3">
    <source>
        <dbReference type="EMBL" id="CAJ0581756.1"/>
    </source>
</evidence>
<dbReference type="SMART" id="SM00220">
    <property type="entry name" value="S_TKc"/>
    <property type="match status" value="1"/>
</dbReference>
<evidence type="ECO:0000256" key="1">
    <source>
        <dbReference type="SAM" id="MobiDB-lite"/>
    </source>
</evidence>
<feature type="domain" description="Protein kinase" evidence="2">
    <location>
        <begin position="28"/>
        <end position="335"/>
    </location>
</feature>
<dbReference type="EMBL" id="CATQJA010002663">
    <property type="protein sequence ID" value="CAJ0581756.1"/>
    <property type="molecule type" value="Genomic_DNA"/>
</dbReference>
<evidence type="ECO:0000259" key="2">
    <source>
        <dbReference type="PROSITE" id="PS50011"/>
    </source>
</evidence>
<feature type="compositionally biased region" description="Basic and acidic residues" evidence="1">
    <location>
        <begin position="302"/>
        <end position="320"/>
    </location>
</feature>
<feature type="compositionally biased region" description="Basic and acidic residues" evidence="1">
    <location>
        <begin position="271"/>
        <end position="294"/>
    </location>
</feature>
<reference evidence="3" key="1">
    <citation type="submission" date="2023-06" db="EMBL/GenBank/DDBJ databases">
        <authorList>
            <person name="Delattre M."/>
        </authorList>
    </citation>
    <scope>NUCLEOTIDE SEQUENCE</scope>
    <source>
        <strain evidence="3">AF72</strain>
    </source>
</reference>
<organism evidence="3 4">
    <name type="scientific">Mesorhabditis spiculigera</name>
    <dbReference type="NCBI Taxonomy" id="96644"/>
    <lineage>
        <taxon>Eukaryota</taxon>
        <taxon>Metazoa</taxon>
        <taxon>Ecdysozoa</taxon>
        <taxon>Nematoda</taxon>
        <taxon>Chromadorea</taxon>
        <taxon>Rhabditida</taxon>
        <taxon>Rhabditina</taxon>
        <taxon>Rhabditomorpha</taxon>
        <taxon>Rhabditoidea</taxon>
        <taxon>Rhabditidae</taxon>
        <taxon>Mesorhabditinae</taxon>
        <taxon>Mesorhabditis</taxon>
    </lineage>
</organism>
<dbReference type="PROSITE" id="PS50011">
    <property type="entry name" value="PROTEIN_KINASE_DOM"/>
    <property type="match status" value="1"/>
</dbReference>